<gene>
    <name evidence="1" type="ORF">BJ508DRAFT_331044</name>
</gene>
<reference evidence="1 2" key="1">
    <citation type="journal article" date="2018" name="Nat. Ecol. Evol.">
        <title>Pezizomycetes genomes reveal the molecular basis of ectomycorrhizal truffle lifestyle.</title>
        <authorList>
            <person name="Murat C."/>
            <person name="Payen T."/>
            <person name="Noel B."/>
            <person name="Kuo A."/>
            <person name="Morin E."/>
            <person name="Chen J."/>
            <person name="Kohler A."/>
            <person name="Krizsan K."/>
            <person name="Balestrini R."/>
            <person name="Da Silva C."/>
            <person name="Montanini B."/>
            <person name="Hainaut M."/>
            <person name="Levati E."/>
            <person name="Barry K.W."/>
            <person name="Belfiori B."/>
            <person name="Cichocki N."/>
            <person name="Clum A."/>
            <person name="Dockter R.B."/>
            <person name="Fauchery L."/>
            <person name="Guy J."/>
            <person name="Iotti M."/>
            <person name="Le Tacon F."/>
            <person name="Lindquist E.A."/>
            <person name="Lipzen A."/>
            <person name="Malagnac F."/>
            <person name="Mello A."/>
            <person name="Molinier V."/>
            <person name="Miyauchi S."/>
            <person name="Poulain J."/>
            <person name="Riccioni C."/>
            <person name="Rubini A."/>
            <person name="Sitrit Y."/>
            <person name="Splivallo R."/>
            <person name="Traeger S."/>
            <person name="Wang M."/>
            <person name="Zifcakova L."/>
            <person name="Wipf D."/>
            <person name="Zambonelli A."/>
            <person name="Paolocci F."/>
            <person name="Nowrousian M."/>
            <person name="Ottonello S."/>
            <person name="Baldrian P."/>
            <person name="Spatafora J.W."/>
            <person name="Henrissat B."/>
            <person name="Nagy L.G."/>
            <person name="Aury J.M."/>
            <person name="Wincker P."/>
            <person name="Grigoriev I.V."/>
            <person name="Bonfante P."/>
            <person name="Martin F.M."/>
        </authorList>
    </citation>
    <scope>NUCLEOTIDE SEQUENCE [LARGE SCALE GENOMIC DNA]</scope>
    <source>
        <strain evidence="1 2">RN42</strain>
    </source>
</reference>
<evidence type="ECO:0000313" key="2">
    <source>
        <dbReference type="Proteomes" id="UP000275078"/>
    </source>
</evidence>
<evidence type="ECO:0000313" key="1">
    <source>
        <dbReference type="EMBL" id="RPA76495.1"/>
    </source>
</evidence>
<dbReference type="AlphaFoldDB" id="A0A3N4HRM4"/>
<sequence length="268" mass="30459">MATSSGSLDFQKRTVVTTPARKSSITEVARPDAPEPEIVTLAKAIFEAEEREGDEDDKFRPPMQPTDIRFFVIEPSGCGACIDETVLNDNLEVIFDMDYAIAKLHKYLRKALRGIDSEWKKLIPELDKVEASETALMAVVVQWWWKRLPFLKEKTGTIEFQHGVKTLARPLAYAYVERRICNQMNKRSTVFRKEEPWTDALIHNPSDYAEVRRYAAGYQPSANDKVERNRMISPDDVARALEIYEMDCESGQETDEVGNIPGVAVVPT</sequence>
<protein>
    <submittedName>
        <fullName evidence="1">Uncharacterized protein</fullName>
    </submittedName>
</protein>
<organism evidence="1 2">
    <name type="scientific">Ascobolus immersus RN42</name>
    <dbReference type="NCBI Taxonomy" id="1160509"/>
    <lineage>
        <taxon>Eukaryota</taxon>
        <taxon>Fungi</taxon>
        <taxon>Dikarya</taxon>
        <taxon>Ascomycota</taxon>
        <taxon>Pezizomycotina</taxon>
        <taxon>Pezizomycetes</taxon>
        <taxon>Pezizales</taxon>
        <taxon>Ascobolaceae</taxon>
        <taxon>Ascobolus</taxon>
    </lineage>
</organism>
<dbReference type="EMBL" id="ML119743">
    <property type="protein sequence ID" value="RPA76495.1"/>
    <property type="molecule type" value="Genomic_DNA"/>
</dbReference>
<dbReference type="Proteomes" id="UP000275078">
    <property type="component" value="Unassembled WGS sequence"/>
</dbReference>
<accession>A0A3N4HRM4</accession>
<proteinExistence type="predicted"/>
<name>A0A3N4HRM4_ASCIM</name>
<keyword evidence="2" id="KW-1185">Reference proteome</keyword>